<dbReference type="SUPFAM" id="SSF55282">
    <property type="entry name" value="RL5-like"/>
    <property type="match status" value="1"/>
</dbReference>
<feature type="region of interest" description="Disordered" evidence="4">
    <location>
        <begin position="78"/>
        <end position="105"/>
    </location>
</feature>
<feature type="domain" description="Large ribosomal subunit protein uL5 N-terminal" evidence="5">
    <location>
        <begin position="184"/>
        <end position="237"/>
    </location>
</feature>
<dbReference type="Pfam" id="PF00673">
    <property type="entry name" value="Ribosomal_L5_C"/>
    <property type="match status" value="1"/>
</dbReference>
<dbReference type="PANTHER" id="PTHR11994">
    <property type="entry name" value="60S RIBOSOMAL PROTEIN L11-RELATED"/>
    <property type="match status" value="1"/>
</dbReference>
<dbReference type="AlphaFoldDB" id="A0A9P4LWW1"/>
<keyword evidence="8" id="KW-1185">Reference proteome</keyword>
<dbReference type="EMBL" id="ML978722">
    <property type="protein sequence ID" value="KAF2086984.1"/>
    <property type="molecule type" value="Genomic_DNA"/>
</dbReference>
<evidence type="ECO:0000256" key="2">
    <source>
        <dbReference type="ARBA" id="ARBA00022980"/>
    </source>
</evidence>
<feature type="domain" description="Large ribosomal subunit protein uL5 C-terminal" evidence="6">
    <location>
        <begin position="242"/>
        <end position="340"/>
    </location>
</feature>
<dbReference type="InterPro" id="IPR022803">
    <property type="entry name" value="Ribosomal_uL5_dom_sf"/>
</dbReference>
<gene>
    <name evidence="7" type="ORF">K490DRAFT_66297</name>
</gene>
<reference evidence="7" key="1">
    <citation type="journal article" date="2020" name="Stud. Mycol.">
        <title>101 Dothideomycetes genomes: a test case for predicting lifestyles and emergence of pathogens.</title>
        <authorList>
            <person name="Haridas S."/>
            <person name="Albert R."/>
            <person name="Binder M."/>
            <person name="Bloem J."/>
            <person name="Labutti K."/>
            <person name="Salamov A."/>
            <person name="Andreopoulos B."/>
            <person name="Baker S."/>
            <person name="Barry K."/>
            <person name="Bills G."/>
            <person name="Bluhm B."/>
            <person name="Cannon C."/>
            <person name="Castanera R."/>
            <person name="Culley D."/>
            <person name="Daum C."/>
            <person name="Ezra D."/>
            <person name="Gonzalez J."/>
            <person name="Henrissat B."/>
            <person name="Kuo A."/>
            <person name="Liang C."/>
            <person name="Lipzen A."/>
            <person name="Lutzoni F."/>
            <person name="Magnuson J."/>
            <person name="Mondo S."/>
            <person name="Nolan M."/>
            <person name="Ohm R."/>
            <person name="Pangilinan J."/>
            <person name="Park H.-J."/>
            <person name="Ramirez L."/>
            <person name="Alfaro M."/>
            <person name="Sun H."/>
            <person name="Tritt A."/>
            <person name="Yoshinaga Y."/>
            <person name="Zwiers L.-H."/>
            <person name="Turgeon B."/>
            <person name="Goodwin S."/>
            <person name="Spatafora J."/>
            <person name="Crous P."/>
            <person name="Grigoriev I."/>
        </authorList>
    </citation>
    <scope>NUCLEOTIDE SEQUENCE</scope>
    <source>
        <strain evidence="7">CBS 121410</strain>
    </source>
</reference>
<dbReference type="InterPro" id="IPR031310">
    <property type="entry name" value="Ribosomal_uL5_N"/>
</dbReference>
<proteinExistence type="inferred from homology"/>
<feature type="compositionally biased region" description="Polar residues" evidence="4">
    <location>
        <begin position="36"/>
        <end position="47"/>
    </location>
</feature>
<dbReference type="InterPro" id="IPR002132">
    <property type="entry name" value="Ribosomal_uL5"/>
</dbReference>
<evidence type="ECO:0000313" key="7">
    <source>
        <dbReference type="EMBL" id="KAF2086984.1"/>
    </source>
</evidence>
<evidence type="ECO:0000256" key="1">
    <source>
        <dbReference type="ARBA" id="ARBA00008553"/>
    </source>
</evidence>
<feature type="region of interest" description="Disordered" evidence="4">
    <location>
        <begin position="36"/>
        <end position="56"/>
    </location>
</feature>
<dbReference type="GO" id="GO:0005840">
    <property type="term" value="C:ribosome"/>
    <property type="evidence" value="ECO:0007669"/>
    <property type="project" value="UniProtKB-KW"/>
</dbReference>
<dbReference type="InterPro" id="IPR031309">
    <property type="entry name" value="Ribosomal_uL5_C"/>
</dbReference>
<dbReference type="OrthoDB" id="539541at2759"/>
<keyword evidence="2 7" id="KW-0689">Ribosomal protein</keyword>
<dbReference type="GO" id="GO:0006412">
    <property type="term" value="P:translation"/>
    <property type="evidence" value="ECO:0007669"/>
    <property type="project" value="InterPro"/>
</dbReference>
<dbReference type="Proteomes" id="UP000799776">
    <property type="component" value="Unassembled WGS sequence"/>
</dbReference>
<sequence>MALNPVRSRFGRAVWGDLSPCLRSVRPFGARNASSEATADLEASSSLAAPPPDDEMIKSWDPVARHRDRNVKLPSSRYKFRSPRYNRGPLHPHQPLPDHDPASRSFIPGPFHYPRMQQTYDSTVEADLMTLQYQHYPPGYKPPPKAPRLREWVGDSPYFKNRPLRGPRGSDVLRLLRRRTTFRNVPEVTGITVHTMVKGATQSSAYLHVAGMIVQAITNVKVKTHKVKTGAAQWGLRAGKYIAVTAELEREDMYDFLAKTVDLVMPKIKDFKGAKGTSGDNSGNIAFGLTPEAVAMYPEIVVNYDAYPPRMIPGCHVIVKTSATNDKEARLLLSALGIPFYGKQVN</sequence>
<dbReference type="GO" id="GO:1990904">
    <property type="term" value="C:ribonucleoprotein complex"/>
    <property type="evidence" value="ECO:0007669"/>
    <property type="project" value="UniProtKB-KW"/>
</dbReference>
<evidence type="ECO:0000256" key="3">
    <source>
        <dbReference type="ARBA" id="ARBA00023274"/>
    </source>
</evidence>
<organism evidence="7 8">
    <name type="scientific">Saccharata proteae CBS 121410</name>
    <dbReference type="NCBI Taxonomy" id="1314787"/>
    <lineage>
        <taxon>Eukaryota</taxon>
        <taxon>Fungi</taxon>
        <taxon>Dikarya</taxon>
        <taxon>Ascomycota</taxon>
        <taxon>Pezizomycotina</taxon>
        <taxon>Dothideomycetes</taxon>
        <taxon>Dothideomycetes incertae sedis</taxon>
        <taxon>Botryosphaeriales</taxon>
        <taxon>Saccharataceae</taxon>
        <taxon>Saccharata</taxon>
    </lineage>
</organism>
<name>A0A9P4LWW1_9PEZI</name>
<comment type="caution">
    <text evidence="7">The sequence shown here is derived from an EMBL/GenBank/DDBJ whole genome shotgun (WGS) entry which is preliminary data.</text>
</comment>
<protein>
    <submittedName>
        <fullName evidence="7">Ribosomal protein L5</fullName>
    </submittedName>
</protein>
<comment type="similarity">
    <text evidence="1">Belongs to the universal ribosomal protein uL5 family.</text>
</comment>
<accession>A0A9P4LWW1</accession>
<evidence type="ECO:0000259" key="6">
    <source>
        <dbReference type="Pfam" id="PF00673"/>
    </source>
</evidence>
<evidence type="ECO:0000256" key="4">
    <source>
        <dbReference type="SAM" id="MobiDB-lite"/>
    </source>
</evidence>
<keyword evidence="3" id="KW-0687">Ribonucleoprotein</keyword>
<dbReference type="Gene3D" id="3.30.1440.10">
    <property type="match status" value="1"/>
</dbReference>
<evidence type="ECO:0000259" key="5">
    <source>
        <dbReference type="Pfam" id="PF00281"/>
    </source>
</evidence>
<dbReference type="Pfam" id="PF00281">
    <property type="entry name" value="Ribosomal_L5"/>
    <property type="match status" value="1"/>
</dbReference>
<evidence type="ECO:0000313" key="8">
    <source>
        <dbReference type="Proteomes" id="UP000799776"/>
    </source>
</evidence>
<dbReference type="GO" id="GO:0003735">
    <property type="term" value="F:structural constituent of ribosome"/>
    <property type="evidence" value="ECO:0007669"/>
    <property type="project" value="InterPro"/>
</dbReference>